<evidence type="ECO:0000313" key="5">
    <source>
        <dbReference type="Proteomes" id="UP001183202"/>
    </source>
</evidence>
<dbReference type="InterPro" id="IPR010982">
    <property type="entry name" value="Lambda_DNA-bd_dom_sf"/>
</dbReference>
<dbReference type="EMBL" id="JAVREJ010000050">
    <property type="protein sequence ID" value="MDT0353881.1"/>
    <property type="molecule type" value="Genomic_DNA"/>
</dbReference>
<dbReference type="Gene3D" id="2.60.120.10">
    <property type="entry name" value="Jelly Rolls"/>
    <property type="match status" value="1"/>
</dbReference>
<dbReference type="Proteomes" id="UP001183202">
    <property type="component" value="Unassembled WGS sequence"/>
</dbReference>
<evidence type="ECO:0000256" key="1">
    <source>
        <dbReference type="ARBA" id="ARBA00023125"/>
    </source>
</evidence>
<protein>
    <submittedName>
        <fullName evidence="4">XRE family transcriptional regulator</fullName>
    </submittedName>
</protein>
<dbReference type="SUPFAM" id="SSF51182">
    <property type="entry name" value="RmlC-like cupins"/>
    <property type="match status" value="1"/>
</dbReference>
<feature type="domain" description="HTH cro/C1-type" evidence="3">
    <location>
        <begin position="16"/>
        <end position="70"/>
    </location>
</feature>
<proteinExistence type="predicted"/>
<dbReference type="PANTHER" id="PTHR46797">
    <property type="entry name" value="HTH-TYPE TRANSCRIPTIONAL REGULATOR"/>
    <property type="match status" value="1"/>
</dbReference>
<comment type="caution">
    <text evidence="4">The sequence shown here is derived from an EMBL/GenBank/DDBJ whole genome shotgun (WGS) entry which is preliminary data.</text>
</comment>
<gene>
    <name evidence="4" type="ORF">RM445_30785</name>
</gene>
<feature type="region of interest" description="Disordered" evidence="2">
    <location>
        <begin position="185"/>
        <end position="224"/>
    </location>
</feature>
<dbReference type="Gene3D" id="1.10.260.40">
    <property type="entry name" value="lambda repressor-like DNA-binding domains"/>
    <property type="match status" value="1"/>
</dbReference>
<evidence type="ECO:0000259" key="3">
    <source>
        <dbReference type="PROSITE" id="PS50943"/>
    </source>
</evidence>
<dbReference type="Pfam" id="PF01381">
    <property type="entry name" value="HTH_3"/>
    <property type="match status" value="1"/>
</dbReference>
<keyword evidence="1" id="KW-0238">DNA-binding</keyword>
<dbReference type="InterPro" id="IPR050807">
    <property type="entry name" value="TransReg_Diox_bact_type"/>
</dbReference>
<dbReference type="SMART" id="SM00530">
    <property type="entry name" value="HTH_XRE"/>
    <property type="match status" value="1"/>
</dbReference>
<keyword evidence="5" id="KW-1185">Reference proteome</keyword>
<name>A0ABU2NJG5_9PSEU</name>
<dbReference type="InterPro" id="IPR011051">
    <property type="entry name" value="RmlC_Cupin_sf"/>
</dbReference>
<reference evidence="5" key="1">
    <citation type="submission" date="2023-07" db="EMBL/GenBank/DDBJ databases">
        <title>30 novel species of actinomycetes from the DSMZ collection.</title>
        <authorList>
            <person name="Nouioui I."/>
        </authorList>
    </citation>
    <scope>NUCLEOTIDE SEQUENCE [LARGE SCALE GENOMIC DNA]</scope>
    <source>
        <strain evidence="5">DSM 45834</strain>
    </source>
</reference>
<sequence>MSAAGAAALDQVGSRLKRLRTQRGITITGLAHATGISKSTLSRLETGQRRPTLELLLALSQAYGVPLDDLVGAPDVGDPRIRLKPGRVKGRTVIPLTRQPGAVQAWKIVVPASEVEPKPRVHDGHEWIYVLSGHLRLVLDDRDWVLGPGDVAEFDTRVPHWFGSTGDGAAEILSIFGRPGERMTVRTTPQDQDHEQSRQLAGRDATGGNSILGQECAATLRSSS</sequence>
<evidence type="ECO:0000256" key="2">
    <source>
        <dbReference type="SAM" id="MobiDB-lite"/>
    </source>
</evidence>
<dbReference type="InterPro" id="IPR001387">
    <property type="entry name" value="Cro/C1-type_HTH"/>
</dbReference>
<dbReference type="SUPFAM" id="SSF47413">
    <property type="entry name" value="lambda repressor-like DNA-binding domains"/>
    <property type="match status" value="1"/>
</dbReference>
<evidence type="ECO:0000313" key="4">
    <source>
        <dbReference type="EMBL" id="MDT0353881.1"/>
    </source>
</evidence>
<dbReference type="CDD" id="cd00093">
    <property type="entry name" value="HTH_XRE"/>
    <property type="match status" value="1"/>
</dbReference>
<dbReference type="PANTHER" id="PTHR46797:SF1">
    <property type="entry name" value="METHYLPHOSPHONATE SYNTHASE"/>
    <property type="match status" value="1"/>
</dbReference>
<dbReference type="InterPro" id="IPR013096">
    <property type="entry name" value="Cupin_2"/>
</dbReference>
<dbReference type="InterPro" id="IPR014710">
    <property type="entry name" value="RmlC-like_jellyroll"/>
</dbReference>
<dbReference type="CDD" id="cd02209">
    <property type="entry name" value="cupin_XRE_C"/>
    <property type="match status" value="1"/>
</dbReference>
<organism evidence="4 5">
    <name type="scientific">Pseudonocardia charpentierae</name>
    <dbReference type="NCBI Taxonomy" id="3075545"/>
    <lineage>
        <taxon>Bacteria</taxon>
        <taxon>Bacillati</taxon>
        <taxon>Actinomycetota</taxon>
        <taxon>Actinomycetes</taxon>
        <taxon>Pseudonocardiales</taxon>
        <taxon>Pseudonocardiaceae</taxon>
        <taxon>Pseudonocardia</taxon>
    </lineage>
</organism>
<dbReference type="RefSeq" id="WP_311560398.1">
    <property type="nucleotide sequence ID" value="NZ_JAVREJ010000050.1"/>
</dbReference>
<dbReference type="PROSITE" id="PS50943">
    <property type="entry name" value="HTH_CROC1"/>
    <property type="match status" value="1"/>
</dbReference>
<dbReference type="Pfam" id="PF07883">
    <property type="entry name" value="Cupin_2"/>
    <property type="match status" value="1"/>
</dbReference>
<accession>A0ABU2NJG5</accession>